<dbReference type="EMBL" id="QQBB01000022">
    <property type="protein sequence ID" value="RDI50393.1"/>
    <property type="molecule type" value="Genomic_DNA"/>
</dbReference>
<evidence type="ECO:0000313" key="3">
    <source>
        <dbReference type="Proteomes" id="UP000254925"/>
    </source>
</evidence>
<gene>
    <name evidence="2" type="ORF">DES45_1229</name>
</gene>
<organism evidence="2 3">
    <name type="scientific">Microvirga subterranea</name>
    <dbReference type="NCBI Taxonomy" id="186651"/>
    <lineage>
        <taxon>Bacteria</taxon>
        <taxon>Pseudomonadati</taxon>
        <taxon>Pseudomonadota</taxon>
        <taxon>Alphaproteobacteria</taxon>
        <taxon>Hyphomicrobiales</taxon>
        <taxon>Methylobacteriaceae</taxon>
        <taxon>Microvirga</taxon>
    </lineage>
</organism>
<dbReference type="InterPro" id="IPR025668">
    <property type="entry name" value="Tnp_DDE_dom"/>
</dbReference>
<keyword evidence="3" id="KW-1185">Reference proteome</keyword>
<dbReference type="AlphaFoldDB" id="A0A370H2I8"/>
<accession>A0A370H2I8</accession>
<protein>
    <submittedName>
        <fullName evidence="2">DDE family transposase</fullName>
    </submittedName>
</protein>
<name>A0A370H2I8_9HYPH</name>
<dbReference type="Proteomes" id="UP000254925">
    <property type="component" value="Unassembled WGS sequence"/>
</dbReference>
<comment type="caution">
    <text evidence="2">The sequence shown here is derived from an EMBL/GenBank/DDBJ whole genome shotgun (WGS) entry which is preliminary data.</text>
</comment>
<evidence type="ECO:0000259" key="1">
    <source>
        <dbReference type="Pfam" id="PF13586"/>
    </source>
</evidence>
<reference evidence="2 3" key="1">
    <citation type="submission" date="2018-07" db="EMBL/GenBank/DDBJ databases">
        <title>Genomic Encyclopedia of Type Strains, Phase IV (KMG-IV): sequencing the most valuable type-strain genomes for metagenomic binning, comparative biology and taxonomic classification.</title>
        <authorList>
            <person name="Goeker M."/>
        </authorList>
    </citation>
    <scope>NUCLEOTIDE SEQUENCE [LARGE SCALE GENOMIC DNA]</scope>
    <source>
        <strain evidence="2 3">DSM 14364</strain>
    </source>
</reference>
<proteinExistence type="predicted"/>
<sequence>MGDKGYDSKANRQAARARGICPAIPYRITTKEKPKFFAKALCRGRARIEQTMGKLKRFKRVALRCEKTDENYGSFVALALSFILIKSVHTA</sequence>
<dbReference type="Pfam" id="PF13586">
    <property type="entry name" value="DDE_Tnp_1_2"/>
    <property type="match status" value="1"/>
</dbReference>
<feature type="domain" description="Transposase DDE" evidence="1">
    <location>
        <begin position="3"/>
        <end position="83"/>
    </location>
</feature>
<evidence type="ECO:0000313" key="2">
    <source>
        <dbReference type="EMBL" id="RDI50393.1"/>
    </source>
</evidence>